<evidence type="ECO:0000256" key="1">
    <source>
        <dbReference type="ARBA" id="ARBA00004781"/>
    </source>
</evidence>
<comment type="caution">
    <text evidence="8">The sequence shown here is derived from an EMBL/GenBank/DDBJ whole genome shotgun (WGS) entry which is preliminary data.</text>
</comment>
<dbReference type="InterPro" id="IPR036291">
    <property type="entry name" value="NAD(P)-bd_dom_sf"/>
</dbReference>
<dbReference type="PANTHER" id="PTHR10491">
    <property type="entry name" value="DTDP-4-DEHYDRORHAMNOSE REDUCTASE"/>
    <property type="match status" value="1"/>
</dbReference>
<dbReference type="AlphaFoldDB" id="A0A1R0FC51"/>
<comment type="function">
    <text evidence="6">Catalyzes the reduction of dTDP-6-deoxy-L-lyxo-4-hexulose to yield dTDP-L-rhamnose.</text>
</comment>
<dbReference type="InterPro" id="IPR005913">
    <property type="entry name" value="dTDP_dehydrorham_reduct"/>
</dbReference>
<evidence type="ECO:0000313" key="9">
    <source>
        <dbReference type="Proteomes" id="UP000187344"/>
    </source>
</evidence>
<evidence type="ECO:0000256" key="2">
    <source>
        <dbReference type="ARBA" id="ARBA00010944"/>
    </source>
</evidence>
<keyword evidence="6 8" id="KW-0560">Oxidoreductase</keyword>
<evidence type="ECO:0000259" key="7">
    <source>
        <dbReference type="Pfam" id="PF04321"/>
    </source>
</evidence>
<dbReference type="Proteomes" id="UP000187344">
    <property type="component" value="Unassembled WGS sequence"/>
</dbReference>
<evidence type="ECO:0000256" key="3">
    <source>
        <dbReference type="ARBA" id="ARBA00012929"/>
    </source>
</evidence>
<comment type="catalytic activity">
    <reaction evidence="5 6">
        <text>dTDP-beta-L-rhamnose + NADP(+) = dTDP-4-dehydro-beta-L-rhamnose + NADPH + H(+)</text>
        <dbReference type="Rhea" id="RHEA:21796"/>
        <dbReference type="ChEBI" id="CHEBI:15378"/>
        <dbReference type="ChEBI" id="CHEBI:57510"/>
        <dbReference type="ChEBI" id="CHEBI:57783"/>
        <dbReference type="ChEBI" id="CHEBI:58349"/>
        <dbReference type="ChEBI" id="CHEBI:62830"/>
        <dbReference type="EC" id="1.1.1.133"/>
    </reaction>
</comment>
<accession>A0A1R0FC51</accession>
<evidence type="ECO:0000256" key="4">
    <source>
        <dbReference type="ARBA" id="ARBA00017099"/>
    </source>
</evidence>
<dbReference type="Gene3D" id="3.40.50.720">
    <property type="entry name" value="NAD(P)-binding Rossmann-like Domain"/>
    <property type="match status" value="1"/>
</dbReference>
<reference evidence="8 9" key="1">
    <citation type="submission" date="2016-12" db="EMBL/GenBank/DDBJ databases">
        <title>Comparative genomics of Bartonella apis.</title>
        <authorList>
            <person name="Engel P."/>
        </authorList>
    </citation>
    <scope>NUCLEOTIDE SEQUENCE [LARGE SCALE GENOMIC DNA]</scope>
    <source>
        <strain evidence="8 9">PEB0149</strain>
    </source>
</reference>
<evidence type="ECO:0000256" key="5">
    <source>
        <dbReference type="ARBA" id="ARBA00048200"/>
    </source>
</evidence>
<dbReference type="RefSeq" id="WP_178391764.1">
    <property type="nucleotide sequence ID" value="NZ_LXYT01000001.1"/>
</dbReference>
<comment type="cofactor">
    <cofactor evidence="6">
        <name>Mg(2+)</name>
        <dbReference type="ChEBI" id="CHEBI:18420"/>
    </cofactor>
    <text evidence="6">Binds 1 Mg(2+) ion per monomer.</text>
</comment>
<name>A0A1R0FC51_9HYPH</name>
<dbReference type="SUPFAM" id="SSF51735">
    <property type="entry name" value="NAD(P)-binding Rossmann-fold domains"/>
    <property type="match status" value="1"/>
</dbReference>
<dbReference type="Pfam" id="PF04321">
    <property type="entry name" value="RmlD_sub_bind"/>
    <property type="match status" value="1"/>
</dbReference>
<gene>
    <name evidence="8" type="ORF">PEB0149_019490</name>
</gene>
<keyword evidence="6" id="KW-0521">NADP</keyword>
<comment type="pathway">
    <text evidence="1 6">Carbohydrate biosynthesis; dTDP-L-rhamnose biosynthesis.</text>
</comment>
<dbReference type="GO" id="GO:0019305">
    <property type="term" value="P:dTDP-rhamnose biosynthetic process"/>
    <property type="evidence" value="ECO:0007669"/>
    <property type="project" value="UniProtKB-UniPathway"/>
</dbReference>
<dbReference type="EC" id="1.1.1.133" evidence="3 6"/>
<dbReference type="CDD" id="cd05254">
    <property type="entry name" value="dTDP_HR_like_SDR_e"/>
    <property type="match status" value="1"/>
</dbReference>
<protein>
    <recommendedName>
        <fullName evidence="4 6">dTDP-4-dehydrorhamnose reductase</fullName>
        <ecNumber evidence="3 6">1.1.1.133</ecNumber>
    </recommendedName>
</protein>
<proteinExistence type="inferred from homology"/>
<keyword evidence="9" id="KW-1185">Reference proteome</keyword>
<feature type="domain" description="RmlD-like substrate binding" evidence="7">
    <location>
        <begin position="1"/>
        <end position="282"/>
    </location>
</feature>
<dbReference type="UniPathway" id="UPA00124"/>
<organism evidence="8 9">
    <name type="scientific">Bartonella apis</name>
    <dbReference type="NCBI Taxonomy" id="1686310"/>
    <lineage>
        <taxon>Bacteria</taxon>
        <taxon>Pseudomonadati</taxon>
        <taxon>Pseudomonadota</taxon>
        <taxon>Alphaproteobacteria</taxon>
        <taxon>Hyphomicrobiales</taxon>
        <taxon>Bartonellaceae</taxon>
        <taxon>Bartonella</taxon>
    </lineage>
</organism>
<dbReference type="NCBIfam" id="TIGR01214">
    <property type="entry name" value="rmlD"/>
    <property type="match status" value="1"/>
</dbReference>
<dbReference type="InterPro" id="IPR029903">
    <property type="entry name" value="RmlD-like-bd"/>
</dbReference>
<dbReference type="PANTHER" id="PTHR10491:SF4">
    <property type="entry name" value="METHIONINE ADENOSYLTRANSFERASE 2 SUBUNIT BETA"/>
    <property type="match status" value="1"/>
</dbReference>
<dbReference type="Gene3D" id="3.90.25.10">
    <property type="entry name" value="UDP-galactose 4-epimerase, domain 1"/>
    <property type="match status" value="1"/>
</dbReference>
<dbReference type="GO" id="GO:0008831">
    <property type="term" value="F:dTDP-4-dehydrorhamnose reductase activity"/>
    <property type="evidence" value="ECO:0007669"/>
    <property type="project" value="UniProtKB-EC"/>
</dbReference>
<dbReference type="EMBL" id="LXYT01000001">
    <property type="protein sequence ID" value="OLY44479.1"/>
    <property type="molecule type" value="Genomic_DNA"/>
</dbReference>
<evidence type="ECO:0000256" key="6">
    <source>
        <dbReference type="RuleBase" id="RU364082"/>
    </source>
</evidence>
<sequence>MKILVTGKNGQVAQSMLHSTQDGVEIVALGRPELDITDKTSIAKAVQVYKPDIVVNAAAYTAVDKAETEIQEAFAVNRDGARNVAEVAQDNGLPIVHISTDYVFNGQNENGYKEDDAPGPLNVYGLSKLEGEWAIMEANPNHIILRTAWVYSRFGNNFVKTMIRLAQTHDEINVVCDQWGTPTSADFIADNIIAISKQVTGKIPPQNWRGIFHLVPDGKTNWADFARKIFDSTTTANKRNVVVHSISSKEYKTACVRPANSLLNNIKTKTCFSLKFQTWDIYFKEQIR</sequence>
<comment type="similarity">
    <text evidence="2 6">Belongs to the dTDP-4-dehydrorhamnose reductase family.</text>
</comment>
<evidence type="ECO:0000313" key="8">
    <source>
        <dbReference type="EMBL" id="OLY44479.1"/>
    </source>
</evidence>